<feature type="region of interest" description="Disordered" evidence="1">
    <location>
        <begin position="1"/>
        <end position="39"/>
    </location>
</feature>
<reference evidence="2 3" key="1">
    <citation type="submission" date="2019-05" db="EMBL/GenBank/DDBJ databases">
        <title>Mikania micrantha, genome provides insights into the molecular mechanism of rapid growth.</title>
        <authorList>
            <person name="Liu B."/>
        </authorList>
    </citation>
    <scope>NUCLEOTIDE SEQUENCE [LARGE SCALE GENOMIC DNA]</scope>
    <source>
        <strain evidence="2">NLD-2019</strain>
        <tissue evidence="2">Leaf</tissue>
    </source>
</reference>
<proteinExistence type="predicted"/>
<dbReference type="AlphaFoldDB" id="A0A5N6NNX1"/>
<name>A0A5N6NNX1_9ASTR</name>
<dbReference type="Proteomes" id="UP000326396">
    <property type="component" value="Linkage Group LG18"/>
</dbReference>
<dbReference type="EMBL" id="SZYD01000010">
    <property type="protein sequence ID" value="KAD4982160.1"/>
    <property type="molecule type" value="Genomic_DNA"/>
</dbReference>
<evidence type="ECO:0000256" key="1">
    <source>
        <dbReference type="SAM" id="MobiDB-lite"/>
    </source>
</evidence>
<protein>
    <submittedName>
        <fullName evidence="2">Uncharacterized protein</fullName>
    </submittedName>
</protein>
<keyword evidence="3" id="KW-1185">Reference proteome</keyword>
<sequence length="80" mass="8389">MFTTITSQQVTRRLGGRKNQESSSLLGLAPSDLAPPHTTTEATIEGRLLVAAMSGGDEAAKGAWGTTRLLDCSIMGLVDQ</sequence>
<organism evidence="2 3">
    <name type="scientific">Mikania micrantha</name>
    <name type="common">bitter vine</name>
    <dbReference type="NCBI Taxonomy" id="192012"/>
    <lineage>
        <taxon>Eukaryota</taxon>
        <taxon>Viridiplantae</taxon>
        <taxon>Streptophyta</taxon>
        <taxon>Embryophyta</taxon>
        <taxon>Tracheophyta</taxon>
        <taxon>Spermatophyta</taxon>
        <taxon>Magnoliopsida</taxon>
        <taxon>eudicotyledons</taxon>
        <taxon>Gunneridae</taxon>
        <taxon>Pentapetalae</taxon>
        <taxon>asterids</taxon>
        <taxon>campanulids</taxon>
        <taxon>Asterales</taxon>
        <taxon>Asteraceae</taxon>
        <taxon>Asteroideae</taxon>
        <taxon>Heliantheae alliance</taxon>
        <taxon>Eupatorieae</taxon>
        <taxon>Mikania</taxon>
    </lineage>
</organism>
<feature type="compositionally biased region" description="Polar residues" evidence="1">
    <location>
        <begin position="1"/>
        <end position="11"/>
    </location>
</feature>
<comment type="caution">
    <text evidence="2">The sequence shown here is derived from an EMBL/GenBank/DDBJ whole genome shotgun (WGS) entry which is preliminary data.</text>
</comment>
<gene>
    <name evidence="2" type="ORF">E3N88_18831</name>
</gene>
<evidence type="ECO:0000313" key="2">
    <source>
        <dbReference type="EMBL" id="KAD4982160.1"/>
    </source>
</evidence>
<evidence type="ECO:0000313" key="3">
    <source>
        <dbReference type="Proteomes" id="UP000326396"/>
    </source>
</evidence>
<accession>A0A5N6NNX1</accession>